<dbReference type="SUPFAM" id="SSF46785">
    <property type="entry name" value="Winged helix' DNA-binding domain"/>
    <property type="match status" value="1"/>
</dbReference>
<dbReference type="Proteomes" id="UP000218944">
    <property type="component" value="Unassembled WGS sequence"/>
</dbReference>
<sequence length="59" mass="6228">MCCPTLGEAARALGTTQPVLAAQIARLEHDLGKHLLERAGRGRGMQATQFGARVVTAVQ</sequence>
<evidence type="ECO:0000259" key="1">
    <source>
        <dbReference type="PROSITE" id="PS50931"/>
    </source>
</evidence>
<protein>
    <recommendedName>
        <fullName evidence="1">HTH lysR-type domain-containing protein</fullName>
    </recommendedName>
</protein>
<comment type="caution">
    <text evidence="2">The sequence shown here is derived from an EMBL/GenBank/DDBJ whole genome shotgun (WGS) entry which is preliminary data.</text>
</comment>
<proteinExistence type="predicted"/>
<keyword evidence="3" id="KW-1185">Reference proteome</keyword>
<dbReference type="InterPro" id="IPR000847">
    <property type="entry name" value="LysR_HTH_N"/>
</dbReference>
<evidence type="ECO:0000313" key="3">
    <source>
        <dbReference type="Proteomes" id="UP000218944"/>
    </source>
</evidence>
<dbReference type="Pfam" id="PF00126">
    <property type="entry name" value="HTH_1"/>
    <property type="match status" value="1"/>
</dbReference>
<organism evidence="2 3">
    <name type="scientific">Streptomyces albireticuli</name>
    <dbReference type="NCBI Taxonomy" id="1940"/>
    <lineage>
        <taxon>Bacteria</taxon>
        <taxon>Bacillati</taxon>
        <taxon>Actinomycetota</taxon>
        <taxon>Actinomycetes</taxon>
        <taxon>Kitasatosporales</taxon>
        <taxon>Streptomycetaceae</taxon>
        <taxon>Streptomyces</taxon>
    </lineage>
</organism>
<dbReference type="RefSeq" id="WP_095584266.1">
    <property type="nucleotide sequence ID" value="NZ_JAJQQQ010000018.1"/>
</dbReference>
<dbReference type="PROSITE" id="PS50931">
    <property type="entry name" value="HTH_LYSR"/>
    <property type="match status" value="1"/>
</dbReference>
<name>A0A2A2D1I9_9ACTN</name>
<accession>A0A2A2D1I9</accession>
<dbReference type="AlphaFoldDB" id="A0A2A2D1I9"/>
<feature type="domain" description="HTH lysR-type" evidence="1">
    <location>
        <begin position="1"/>
        <end position="48"/>
    </location>
</feature>
<reference evidence="2 3" key="1">
    <citation type="submission" date="2017-08" db="EMBL/GenBank/DDBJ databases">
        <title>Genome sequence of Streptomyces albireticuli NRRL B-1670.</title>
        <authorList>
            <person name="Graham D.E."/>
            <person name="Mahan K.M."/>
            <person name="Klingeman D.M."/>
            <person name="Hettich R.L."/>
            <person name="Parry R.J."/>
            <person name="Spain J.C."/>
        </authorList>
    </citation>
    <scope>NUCLEOTIDE SEQUENCE [LARGE SCALE GENOMIC DNA]</scope>
    <source>
        <strain evidence="2 3">NRRL B-1670</strain>
    </source>
</reference>
<evidence type="ECO:0000313" key="2">
    <source>
        <dbReference type="EMBL" id="PAU45192.1"/>
    </source>
</evidence>
<dbReference type="PRINTS" id="PR00039">
    <property type="entry name" value="HTHLYSR"/>
</dbReference>
<dbReference type="GO" id="GO:0003700">
    <property type="term" value="F:DNA-binding transcription factor activity"/>
    <property type="evidence" value="ECO:0007669"/>
    <property type="project" value="InterPro"/>
</dbReference>
<gene>
    <name evidence="2" type="ORF">CK936_31010</name>
</gene>
<dbReference type="Gene3D" id="1.10.10.10">
    <property type="entry name" value="Winged helix-like DNA-binding domain superfamily/Winged helix DNA-binding domain"/>
    <property type="match status" value="1"/>
</dbReference>
<dbReference type="EMBL" id="NSJV01000581">
    <property type="protein sequence ID" value="PAU45192.1"/>
    <property type="molecule type" value="Genomic_DNA"/>
</dbReference>
<dbReference type="InterPro" id="IPR036388">
    <property type="entry name" value="WH-like_DNA-bd_sf"/>
</dbReference>
<dbReference type="InterPro" id="IPR036390">
    <property type="entry name" value="WH_DNA-bd_sf"/>
</dbReference>